<organism evidence="1 2">
    <name type="scientific">Diacronema lutheri</name>
    <name type="common">Unicellular marine alga</name>
    <name type="synonym">Monochrysis lutheri</name>
    <dbReference type="NCBI Taxonomy" id="2081491"/>
    <lineage>
        <taxon>Eukaryota</taxon>
        <taxon>Haptista</taxon>
        <taxon>Haptophyta</taxon>
        <taxon>Pavlovophyceae</taxon>
        <taxon>Pavlovales</taxon>
        <taxon>Pavlovaceae</taxon>
        <taxon>Diacronema</taxon>
    </lineage>
</organism>
<accession>A0A8J5XCA3</accession>
<comment type="caution">
    <text evidence="1">The sequence shown here is derived from an EMBL/GenBank/DDBJ whole genome shotgun (WGS) entry which is preliminary data.</text>
</comment>
<keyword evidence="2" id="KW-1185">Reference proteome</keyword>
<name>A0A8J5XCA3_DIALT</name>
<dbReference type="EMBL" id="JAGTXO010000014">
    <property type="protein sequence ID" value="KAG8463968.1"/>
    <property type="molecule type" value="Genomic_DNA"/>
</dbReference>
<gene>
    <name evidence="1" type="ORF">KFE25_000136</name>
</gene>
<dbReference type="Proteomes" id="UP000751190">
    <property type="component" value="Unassembled WGS sequence"/>
</dbReference>
<dbReference type="AlphaFoldDB" id="A0A8J5XCA3"/>
<proteinExistence type="predicted"/>
<sequence length="224" mass="25094">MSEVRVSAMMKRLIATKMERIPPADRTRVWTAQEVAALSSEAQAWAELADDPHGVRFDYPTTWELLGPVVPTGMKRYERIVRTGHLFRSSHARTSAEVAVGLAPFNVKRPKDAISEATFAQFTAQMASSVRRIPNGTLVLNETLPARSFKGSCHAVVHNIATFAQADTTTSRVEQWLLLSRDRTTMCAITLFNVDLTCWEVFGAMQMRILESVALVSERHSRQF</sequence>
<evidence type="ECO:0000313" key="2">
    <source>
        <dbReference type="Proteomes" id="UP000751190"/>
    </source>
</evidence>
<evidence type="ECO:0000313" key="1">
    <source>
        <dbReference type="EMBL" id="KAG8463968.1"/>
    </source>
</evidence>
<protein>
    <submittedName>
        <fullName evidence="1">Uncharacterized protein</fullName>
    </submittedName>
</protein>
<reference evidence="1" key="1">
    <citation type="submission" date="2021-05" db="EMBL/GenBank/DDBJ databases">
        <title>The genome of the haptophyte Pavlova lutheri (Diacronema luteri, Pavlovales) - a model for lipid biosynthesis in eukaryotic algae.</title>
        <authorList>
            <person name="Hulatt C.J."/>
            <person name="Posewitz M.C."/>
        </authorList>
    </citation>
    <scope>NUCLEOTIDE SEQUENCE</scope>
    <source>
        <strain evidence="1">NIVA-4/92</strain>
    </source>
</reference>